<dbReference type="AlphaFoldDB" id="A0A3M5VZ97"/>
<organism evidence="1 2">
    <name type="scientific">Pseudomonas syringae pv. avii</name>
    <dbReference type="NCBI Taxonomy" id="663959"/>
    <lineage>
        <taxon>Bacteria</taxon>
        <taxon>Pseudomonadati</taxon>
        <taxon>Pseudomonadota</taxon>
        <taxon>Gammaproteobacteria</taxon>
        <taxon>Pseudomonadales</taxon>
        <taxon>Pseudomonadaceae</taxon>
        <taxon>Pseudomonas</taxon>
        <taxon>Pseudomonas syringae</taxon>
    </lineage>
</organism>
<evidence type="ECO:0000313" key="1">
    <source>
        <dbReference type="EMBL" id="RMU63014.1"/>
    </source>
</evidence>
<protein>
    <submittedName>
        <fullName evidence="1">Uncharacterized protein</fullName>
    </submittedName>
</protein>
<sequence>MFGKHFGVAALQCYQLSAYVAFVEDKTLGEIDVREIMHKKWVSEVMTVNGSRREKRRPALESGWSHTG</sequence>
<comment type="caution">
    <text evidence="1">The sequence shown here is derived from an EMBL/GenBank/DDBJ whole genome shotgun (WGS) entry which is preliminary data.</text>
</comment>
<proteinExistence type="predicted"/>
<evidence type="ECO:0000313" key="2">
    <source>
        <dbReference type="Proteomes" id="UP000280395"/>
    </source>
</evidence>
<reference evidence="1 2" key="1">
    <citation type="submission" date="2018-08" db="EMBL/GenBank/DDBJ databases">
        <title>Recombination of ecologically and evolutionarily significant loci maintains genetic cohesion in the Pseudomonas syringae species complex.</title>
        <authorList>
            <person name="Dillon M."/>
            <person name="Thakur S."/>
            <person name="Almeida R.N.D."/>
            <person name="Weir B.S."/>
            <person name="Guttman D.S."/>
        </authorList>
    </citation>
    <scope>NUCLEOTIDE SEQUENCE [LARGE SCALE GENOMIC DNA]</scope>
    <source>
        <strain evidence="1 2">ICMP 14479</strain>
    </source>
</reference>
<name>A0A3M5VZ97_PSESX</name>
<dbReference type="Proteomes" id="UP000280395">
    <property type="component" value="Unassembled WGS sequence"/>
</dbReference>
<dbReference type="EMBL" id="RBUA01000315">
    <property type="protein sequence ID" value="RMU63014.1"/>
    <property type="molecule type" value="Genomic_DNA"/>
</dbReference>
<gene>
    <name evidence="1" type="ORF">ALP29_200612</name>
</gene>
<accession>A0A3M5VZ97</accession>